<dbReference type="GeneID" id="43579134"/>
<evidence type="ECO:0000256" key="2">
    <source>
        <dbReference type="ARBA" id="ARBA00001089"/>
    </source>
</evidence>
<dbReference type="EMBL" id="CABVLU010000001">
    <property type="protein sequence ID" value="VVT44119.1"/>
    <property type="molecule type" value="Genomic_DNA"/>
</dbReference>
<feature type="region of interest" description="Disordered" evidence="9">
    <location>
        <begin position="293"/>
        <end position="328"/>
    </location>
</feature>
<dbReference type="Proteomes" id="UP000398389">
    <property type="component" value="Unassembled WGS sequence"/>
</dbReference>
<comment type="catalytic activity">
    <reaction evidence="5 8">
        <text>an N-terminal (5-L-glutamyl)-[peptide] + an alpha-amino acid = 5-L-glutamyl amino acid + an N-terminal L-alpha-aminoacyl-[peptide]</text>
        <dbReference type="Rhea" id="RHEA:23904"/>
        <dbReference type="Rhea" id="RHEA-COMP:9780"/>
        <dbReference type="Rhea" id="RHEA-COMP:9795"/>
        <dbReference type="ChEBI" id="CHEBI:77644"/>
        <dbReference type="ChEBI" id="CHEBI:78597"/>
        <dbReference type="ChEBI" id="CHEBI:78599"/>
        <dbReference type="ChEBI" id="CHEBI:78608"/>
        <dbReference type="EC" id="2.3.2.2"/>
    </reaction>
</comment>
<name>A0A5E8AZZ1_9ASCO</name>
<dbReference type="GO" id="GO:0006751">
    <property type="term" value="P:glutathione catabolic process"/>
    <property type="evidence" value="ECO:0007669"/>
    <property type="project" value="UniProtKB-UniRule"/>
</dbReference>
<dbReference type="InterPro" id="IPR000101">
    <property type="entry name" value="GGT_peptidase"/>
</dbReference>
<dbReference type="SUPFAM" id="SSF56235">
    <property type="entry name" value="N-terminal nucleophile aminohydrolases (Ntn hydrolases)"/>
    <property type="match status" value="1"/>
</dbReference>
<dbReference type="RefSeq" id="XP_031850925.1">
    <property type="nucleotide sequence ID" value="XM_031995034.1"/>
</dbReference>
<dbReference type="EC" id="2.3.2.2" evidence="8"/>
<feature type="binding site" evidence="7">
    <location>
        <position position="627"/>
    </location>
    <ligand>
        <name>L-glutamate</name>
        <dbReference type="ChEBI" id="CHEBI:29985"/>
    </ligand>
</feature>
<dbReference type="FunFam" id="3.60.20.40:FF:000001">
    <property type="entry name" value="Gamma-glutamyltranspeptidase 1"/>
    <property type="match status" value="1"/>
</dbReference>
<dbReference type="PANTHER" id="PTHR11686:SF9">
    <property type="entry name" value="RE13973P"/>
    <property type="match status" value="1"/>
</dbReference>
<organism evidence="11 12">
    <name type="scientific">Magnusiomyces paraingens</name>
    <dbReference type="NCBI Taxonomy" id="2606893"/>
    <lineage>
        <taxon>Eukaryota</taxon>
        <taxon>Fungi</taxon>
        <taxon>Dikarya</taxon>
        <taxon>Ascomycota</taxon>
        <taxon>Saccharomycotina</taxon>
        <taxon>Dipodascomycetes</taxon>
        <taxon>Dipodascales</taxon>
        <taxon>Dipodascaceae</taxon>
        <taxon>Magnusiomyces</taxon>
    </lineage>
</organism>
<evidence type="ECO:0000256" key="5">
    <source>
        <dbReference type="ARBA" id="ARBA00047417"/>
    </source>
</evidence>
<accession>A0A5E8AZZ1</accession>
<keyword evidence="12" id="KW-1185">Reference proteome</keyword>
<evidence type="ECO:0000313" key="12">
    <source>
        <dbReference type="Proteomes" id="UP000398389"/>
    </source>
</evidence>
<comment type="catalytic activity">
    <reaction evidence="2 8">
        <text>glutathione + H2O = L-cysteinylglycine + L-glutamate</text>
        <dbReference type="Rhea" id="RHEA:28807"/>
        <dbReference type="ChEBI" id="CHEBI:15377"/>
        <dbReference type="ChEBI" id="CHEBI:29985"/>
        <dbReference type="ChEBI" id="CHEBI:57925"/>
        <dbReference type="ChEBI" id="CHEBI:61694"/>
        <dbReference type="EC" id="3.4.19.13"/>
    </reaction>
</comment>
<dbReference type="OrthoDB" id="1081007at2759"/>
<evidence type="ECO:0000256" key="3">
    <source>
        <dbReference type="ARBA" id="ARBA00005115"/>
    </source>
</evidence>
<comment type="similarity">
    <text evidence="4">Belongs to the gamma-glutamyltransferase family.</text>
</comment>
<dbReference type="Gene3D" id="3.60.20.40">
    <property type="match status" value="1"/>
</dbReference>
<protein>
    <recommendedName>
        <fullName evidence="8">Glutathione hydrolase</fullName>
        <ecNumber evidence="8">2.3.2.2</ecNumber>
        <ecNumber evidence="8">3.4.19.13</ecNumber>
    </recommendedName>
    <alternativeName>
        <fullName evidence="8">Gamma-glutamyltransferase</fullName>
    </alternativeName>
    <alternativeName>
        <fullName evidence="8">Gamma-glutamyltranspeptidase</fullName>
    </alternativeName>
</protein>
<reference evidence="11 12" key="1">
    <citation type="submission" date="2019-09" db="EMBL/GenBank/DDBJ databases">
        <authorList>
            <person name="Brejova B."/>
        </authorList>
    </citation>
    <scope>NUCLEOTIDE SEQUENCE [LARGE SCALE GENOMIC DNA]</scope>
</reference>
<feature type="binding site" evidence="7">
    <location>
        <begin position="598"/>
        <end position="599"/>
    </location>
    <ligand>
        <name>L-glutamate</name>
        <dbReference type="ChEBI" id="CHEBI:29985"/>
    </ligand>
</feature>
<keyword evidence="8" id="KW-0378">Hydrolase</keyword>
<keyword evidence="10" id="KW-0472">Membrane</keyword>
<comment type="catalytic activity">
    <reaction evidence="1 8">
        <text>an S-substituted glutathione + H2O = an S-substituted L-cysteinylglycine + L-glutamate</text>
        <dbReference type="Rhea" id="RHEA:59468"/>
        <dbReference type="ChEBI" id="CHEBI:15377"/>
        <dbReference type="ChEBI" id="CHEBI:29985"/>
        <dbReference type="ChEBI" id="CHEBI:90779"/>
        <dbReference type="ChEBI" id="CHEBI:143103"/>
        <dbReference type="EC" id="3.4.19.13"/>
    </reaction>
</comment>
<dbReference type="Pfam" id="PF01019">
    <property type="entry name" value="G_glu_transpept"/>
    <property type="match status" value="2"/>
</dbReference>
<evidence type="ECO:0000256" key="10">
    <source>
        <dbReference type="SAM" id="Phobius"/>
    </source>
</evidence>
<feature type="active site" description="Nucleophile" evidence="6">
    <location>
        <position position="528"/>
    </location>
</feature>
<dbReference type="GO" id="GO:0005886">
    <property type="term" value="C:plasma membrane"/>
    <property type="evidence" value="ECO:0007669"/>
    <property type="project" value="TreeGrafter"/>
</dbReference>
<dbReference type="PANTHER" id="PTHR11686">
    <property type="entry name" value="GAMMA GLUTAMYL TRANSPEPTIDASE"/>
    <property type="match status" value="1"/>
</dbReference>
<feature type="binding site" evidence="7">
    <location>
        <position position="198"/>
    </location>
    <ligand>
        <name>L-glutamate</name>
        <dbReference type="ChEBI" id="CHEBI:29985"/>
    </ligand>
</feature>
<dbReference type="Gene3D" id="1.10.246.130">
    <property type="match status" value="1"/>
</dbReference>
<keyword evidence="8" id="KW-0808">Transferase</keyword>
<dbReference type="AlphaFoldDB" id="A0A5E8AZZ1"/>
<feature type="binding site" evidence="7">
    <location>
        <position position="570"/>
    </location>
    <ligand>
        <name>L-glutamate</name>
        <dbReference type="ChEBI" id="CHEBI:29985"/>
    </ligand>
</feature>
<evidence type="ECO:0000256" key="7">
    <source>
        <dbReference type="PIRSR" id="PIRSR600101-2"/>
    </source>
</evidence>
<dbReference type="GO" id="GO:0103068">
    <property type="term" value="F:leukotriene C4 gamma-glutamyl transferase activity"/>
    <property type="evidence" value="ECO:0007669"/>
    <property type="project" value="UniProtKB-EC"/>
</dbReference>
<keyword evidence="10" id="KW-1133">Transmembrane helix</keyword>
<feature type="binding site" evidence="7">
    <location>
        <begin position="546"/>
        <end position="548"/>
    </location>
    <ligand>
        <name>L-glutamate</name>
        <dbReference type="ChEBI" id="CHEBI:29985"/>
    </ligand>
</feature>
<evidence type="ECO:0000256" key="6">
    <source>
        <dbReference type="PIRSR" id="PIRSR600101-1"/>
    </source>
</evidence>
<keyword evidence="8" id="KW-0012">Acyltransferase</keyword>
<dbReference type="GO" id="GO:0000324">
    <property type="term" value="C:fungal-type vacuole"/>
    <property type="evidence" value="ECO:0007669"/>
    <property type="project" value="TreeGrafter"/>
</dbReference>
<dbReference type="PRINTS" id="PR01210">
    <property type="entry name" value="GGTRANSPTASE"/>
</dbReference>
<dbReference type="GO" id="GO:0036374">
    <property type="term" value="F:glutathione hydrolase activity"/>
    <property type="evidence" value="ECO:0007669"/>
    <property type="project" value="UniProtKB-UniRule"/>
</dbReference>
<dbReference type="InterPro" id="IPR029055">
    <property type="entry name" value="Ntn_hydrolases_N"/>
</dbReference>
<proteinExistence type="inferred from homology"/>
<sequence>MLPLKATTDKMKYQPATIPYQPPHLHIQTVPKICKSRISLHPVIKDRPAYRAYIKTRTALATTALIIISTVTFLSLVFPKPSNFSWFLVQDPITPSSYSPHLASIDRQHLNLDPFAIDSVNSSHNRSHVFSKAAVSSDVPQCSNMATDILKQGGSAVDAAVTMALCLGSINSFSSGIGGGGFMVVAQNANKSHTFNFRERAPAAAHKHMFNGNDPLASKVGGLAIAIPGELAGLYAAFEKYTSGKLSWADLVRPVAELNRNGFAMSEPLAHALATVESTFVKSPEQWGWLLTDAPLPKDGQTPPDDGLGNDSLGHEYHHHTSTPPSGNLRAKVYGEIVRRPFLARTLDLIAQNGSSAVFYDPEGPIAPYLVKAIEKAGGIATLSDFANYSVEISTPQQTTLDLGDGALRRVYTMNNPSSGPVLLFGLNVIEELHKKWGKTGSANNQDVDHWVDFEDIATQRLVETMKWMGSSRSQLGDFVDIDNSAAIARIISKQFSQGIAQSNVSDTKTHPWEYYDPAYESVDPHGTTHFSIIDENGLGVAMTTTVNLFFGALVADPVTGILLNNEMDDFSVPGTSNAFGLAPSIYNYVAPFKRPLSSCTPTVITASQSPDGTDEAVEMIIGASGGSRILTTVFQAIVRKLFYRISLAQTIQSSRIHHQLLPHVAVLEVGAPAHAAHALANKGHKVMFGPPGSVANGLYHDVLKREQGAEHGKISAVADWWRKRGAPAGY</sequence>
<dbReference type="EC" id="3.4.19.13" evidence="8"/>
<dbReference type="InterPro" id="IPR043137">
    <property type="entry name" value="GGT_ssub_C"/>
</dbReference>
<evidence type="ECO:0000313" key="11">
    <source>
        <dbReference type="EMBL" id="VVT44119.1"/>
    </source>
</evidence>
<evidence type="ECO:0000256" key="8">
    <source>
        <dbReference type="RuleBase" id="RU368068"/>
    </source>
</evidence>
<gene>
    <name evidence="11" type="ORF">SAPINGB_P000310</name>
</gene>
<comment type="pathway">
    <text evidence="3 8">Sulfur metabolism; glutathione metabolism.</text>
</comment>
<dbReference type="InterPro" id="IPR043138">
    <property type="entry name" value="GGT_lsub"/>
</dbReference>
<evidence type="ECO:0000256" key="1">
    <source>
        <dbReference type="ARBA" id="ARBA00001049"/>
    </source>
</evidence>
<keyword evidence="10" id="KW-0812">Transmembrane</keyword>
<evidence type="ECO:0000256" key="9">
    <source>
        <dbReference type="SAM" id="MobiDB-lite"/>
    </source>
</evidence>
<evidence type="ECO:0000256" key="4">
    <source>
        <dbReference type="ARBA" id="ARBA00009381"/>
    </source>
</evidence>
<feature type="transmembrane region" description="Helical" evidence="10">
    <location>
        <begin position="59"/>
        <end position="78"/>
    </location>
</feature>
<comment type="function">
    <text evidence="8">Cleaves the gamma-glutamyl peptide bond of glutathione and glutathione conjugates.</text>
</comment>